<evidence type="ECO:0000313" key="5">
    <source>
        <dbReference type="Proteomes" id="UP000245533"/>
    </source>
</evidence>
<keyword evidence="1" id="KW-0812">Transmembrane</keyword>
<dbReference type="InterPro" id="IPR048502">
    <property type="entry name" value="NamZ_N"/>
</dbReference>
<dbReference type="Pfam" id="PF20732">
    <property type="entry name" value="NamZ_C"/>
    <property type="match status" value="1"/>
</dbReference>
<feature type="domain" description="Peptidoglycan beta-N-acetylmuramidase NamZ N-terminal" evidence="2">
    <location>
        <begin position="116"/>
        <end position="319"/>
    </location>
</feature>
<dbReference type="Gene3D" id="3.90.1150.140">
    <property type="match status" value="1"/>
</dbReference>
<reference evidence="4 5" key="1">
    <citation type="submission" date="2018-05" db="EMBL/GenBank/DDBJ databases">
        <title>Rhodohalobacter halophilus gen. nov., sp. nov., a moderately halophilic member of the family Balneolaceae.</title>
        <authorList>
            <person name="Liu Z.-W."/>
        </authorList>
    </citation>
    <scope>NUCLEOTIDE SEQUENCE [LARGE SCALE GENOMIC DNA]</scope>
    <source>
        <strain evidence="4 5">8A47</strain>
    </source>
</reference>
<dbReference type="Pfam" id="PF07075">
    <property type="entry name" value="NamZ_N"/>
    <property type="match status" value="1"/>
</dbReference>
<protein>
    <submittedName>
        <fullName evidence="4">DUF1343 domain-containing protein</fullName>
    </submittedName>
</protein>
<keyword evidence="1" id="KW-0472">Membrane</keyword>
<name>A0A316TS82_9BACT</name>
<dbReference type="Gene3D" id="3.40.50.12170">
    <property type="entry name" value="Uncharacterised protein PF07075, DUF1343"/>
    <property type="match status" value="1"/>
</dbReference>
<dbReference type="Proteomes" id="UP000245533">
    <property type="component" value="Unassembled WGS sequence"/>
</dbReference>
<evidence type="ECO:0000259" key="2">
    <source>
        <dbReference type="Pfam" id="PF07075"/>
    </source>
</evidence>
<keyword evidence="1" id="KW-1133">Transmembrane helix</keyword>
<feature type="transmembrane region" description="Helical" evidence="1">
    <location>
        <begin position="63"/>
        <end position="80"/>
    </location>
</feature>
<dbReference type="InterPro" id="IPR008302">
    <property type="entry name" value="NamZ"/>
</dbReference>
<comment type="caution">
    <text evidence="4">The sequence shown here is derived from an EMBL/GenBank/DDBJ whole genome shotgun (WGS) entry which is preliminary data.</text>
</comment>
<dbReference type="GO" id="GO:0033922">
    <property type="term" value="F:peptidoglycan beta-N-acetylmuramidase activity"/>
    <property type="evidence" value="ECO:0007669"/>
    <property type="project" value="InterPro"/>
</dbReference>
<gene>
    <name evidence="4" type="ORF">DDZ15_16115</name>
</gene>
<evidence type="ECO:0000256" key="1">
    <source>
        <dbReference type="SAM" id="Phobius"/>
    </source>
</evidence>
<proteinExistence type="predicted"/>
<dbReference type="PANTHER" id="PTHR42915:SF1">
    <property type="entry name" value="PEPTIDOGLYCAN BETA-N-ACETYLMURAMIDASE NAMZ"/>
    <property type="match status" value="1"/>
</dbReference>
<dbReference type="EMBL" id="QGGB01000012">
    <property type="protein sequence ID" value="PWN05082.1"/>
    <property type="molecule type" value="Genomic_DNA"/>
</dbReference>
<evidence type="ECO:0000313" key="4">
    <source>
        <dbReference type="EMBL" id="PWN05082.1"/>
    </source>
</evidence>
<sequence length="474" mass="53415">MDPIRLRTAKLSPLISFQSLKLLPIRHSTDPVRFEAHQSKAESYLRLFLFLYIYKIMMNRIFYRYRLIILMLLVAASMLLHSCDRPSAISLLDNRVKTGSEVLLDNYLDELEGLSVGLVMNPTSRIGDTHMLDTLLSHGVNVRALFAPEHGFRGEAGAGDLIEDNIDTATGLPVYSLYGTTRKPNSEMLSGIDLLLFDIQDVGARFYTYIATLGLVMEAAADNEVDIWVLDRPNPLGGNYVSGWTLEEEFESFVGPYPIPVAHGLTIGEMAMMIAGEGWMDSERKPELRVIKMEGWKRLMKWPDTGLEWIPPSPNLPAFDNAFFYPGAVFFEGTTLSEGRGTDNPFLTLGSPQTDLDDMDWDELSLLNGVHLLPHSFTPQSIPGVASNPKHEGEQCRGLYVELHSYQFDPVRTGLKIFATLMEATPDAEVNPFLYRLAGTRKIDRILTGELDPVTLDFEIEPFLRQREPYLIYK</sequence>
<feature type="domain" description="Peptidoglycan beta-N-acetylmuramidase NamZ C-terminal" evidence="3">
    <location>
        <begin position="324"/>
        <end position="473"/>
    </location>
</feature>
<dbReference type="AlphaFoldDB" id="A0A316TS82"/>
<dbReference type="PANTHER" id="PTHR42915">
    <property type="entry name" value="HYPOTHETICAL 460 KDA PROTEIN IN FEUA-SIGW INTERGENIC REGION [PRECURSOR]"/>
    <property type="match status" value="1"/>
</dbReference>
<accession>A0A316TS82</accession>
<keyword evidence="5" id="KW-1185">Reference proteome</keyword>
<dbReference type="InterPro" id="IPR048503">
    <property type="entry name" value="NamZ_C"/>
</dbReference>
<evidence type="ECO:0000259" key="3">
    <source>
        <dbReference type="Pfam" id="PF20732"/>
    </source>
</evidence>
<organism evidence="4 5">
    <name type="scientific">Rhodohalobacter mucosus</name>
    <dbReference type="NCBI Taxonomy" id="2079485"/>
    <lineage>
        <taxon>Bacteria</taxon>
        <taxon>Pseudomonadati</taxon>
        <taxon>Balneolota</taxon>
        <taxon>Balneolia</taxon>
        <taxon>Balneolales</taxon>
        <taxon>Balneolaceae</taxon>
        <taxon>Rhodohalobacter</taxon>
    </lineage>
</organism>